<protein>
    <recommendedName>
        <fullName evidence="10">Type II secretion system protein K</fullName>
    </recommendedName>
</protein>
<organism evidence="13 14">
    <name type="scientific">Dokdonella fugitiva</name>
    <dbReference type="NCBI Taxonomy" id="328517"/>
    <lineage>
        <taxon>Bacteria</taxon>
        <taxon>Pseudomonadati</taxon>
        <taxon>Pseudomonadota</taxon>
        <taxon>Gammaproteobacteria</taxon>
        <taxon>Lysobacterales</taxon>
        <taxon>Rhodanobacteraceae</taxon>
        <taxon>Dokdonella</taxon>
    </lineage>
</organism>
<evidence type="ECO:0000256" key="7">
    <source>
        <dbReference type="ARBA" id="ARBA00022927"/>
    </source>
</evidence>
<dbReference type="Pfam" id="PF21687">
    <property type="entry name" value="T2SSK_1st"/>
    <property type="match status" value="1"/>
</dbReference>
<dbReference type="Gene3D" id="3.30.1300.30">
    <property type="entry name" value="GSPII I/J protein-like"/>
    <property type="match status" value="1"/>
</dbReference>
<feature type="domain" description="T2SS protein K first SAM-like" evidence="12">
    <location>
        <begin position="101"/>
        <end position="200"/>
    </location>
</feature>
<evidence type="ECO:0000259" key="11">
    <source>
        <dbReference type="Pfam" id="PF03934"/>
    </source>
</evidence>
<comment type="subcellular location">
    <subcellularLocation>
        <location evidence="1 10">Cell inner membrane</location>
    </subcellularLocation>
</comment>
<name>A0A4R2I6X3_9GAMM</name>
<evidence type="ECO:0000256" key="10">
    <source>
        <dbReference type="PIRNR" id="PIRNR002786"/>
    </source>
</evidence>
<evidence type="ECO:0000256" key="2">
    <source>
        <dbReference type="ARBA" id="ARBA00007246"/>
    </source>
</evidence>
<keyword evidence="4 10" id="KW-1003">Cell membrane</keyword>
<dbReference type="InterPro" id="IPR005628">
    <property type="entry name" value="GspK"/>
</dbReference>
<dbReference type="PANTHER" id="PTHR38831">
    <property type="entry name" value="TYPE II SECRETION SYSTEM PROTEIN K"/>
    <property type="match status" value="1"/>
</dbReference>
<dbReference type="InterPro" id="IPR049031">
    <property type="entry name" value="T2SSK_SAM-like_1st"/>
</dbReference>
<feature type="domain" description="T2SS protein K second SAM-like" evidence="11">
    <location>
        <begin position="205"/>
        <end position="254"/>
    </location>
</feature>
<comment type="similarity">
    <text evidence="2 10">Belongs to the GSP K family.</text>
</comment>
<evidence type="ECO:0000313" key="14">
    <source>
        <dbReference type="Proteomes" id="UP000294862"/>
    </source>
</evidence>
<keyword evidence="8" id="KW-1133">Transmembrane helix</keyword>
<dbReference type="InterPro" id="IPR049179">
    <property type="entry name" value="T2SSK_SAM-like_2nd"/>
</dbReference>
<evidence type="ECO:0000256" key="8">
    <source>
        <dbReference type="ARBA" id="ARBA00022989"/>
    </source>
</evidence>
<evidence type="ECO:0000313" key="13">
    <source>
        <dbReference type="EMBL" id="TCO38948.1"/>
    </source>
</evidence>
<dbReference type="Pfam" id="PF03934">
    <property type="entry name" value="T2SSK"/>
    <property type="match status" value="1"/>
</dbReference>
<dbReference type="GO" id="GO:0005886">
    <property type="term" value="C:plasma membrane"/>
    <property type="evidence" value="ECO:0007669"/>
    <property type="project" value="UniProtKB-SubCell"/>
</dbReference>
<keyword evidence="7" id="KW-0653">Protein transport</keyword>
<dbReference type="NCBIfam" id="NF037980">
    <property type="entry name" value="T2SS_GspK"/>
    <property type="match status" value="1"/>
</dbReference>
<keyword evidence="14" id="KW-1185">Reference proteome</keyword>
<dbReference type="Proteomes" id="UP000294862">
    <property type="component" value="Unassembled WGS sequence"/>
</dbReference>
<reference evidence="13 14" key="1">
    <citation type="journal article" date="2015" name="Stand. Genomic Sci.">
        <title>Genomic Encyclopedia of Bacterial and Archaeal Type Strains, Phase III: the genomes of soil and plant-associated and newly described type strains.</title>
        <authorList>
            <person name="Whitman W.B."/>
            <person name="Woyke T."/>
            <person name="Klenk H.P."/>
            <person name="Zhou Y."/>
            <person name="Lilburn T.G."/>
            <person name="Beck B.J."/>
            <person name="De Vos P."/>
            <person name="Vandamme P."/>
            <person name="Eisen J.A."/>
            <person name="Garrity G."/>
            <person name="Hugenholtz P."/>
            <person name="Kyrpides N.C."/>
        </authorList>
    </citation>
    <scope>NUCLEOTIDE SEQUENCE [LARGE SCALE GENOMIC DNA]</scope>
    <source>
        <strain evidence="13 14">A3</strain>
    </source>
</reference>
<comment type="caution">
    <text evidence="13">The sequence shown here is derived from an EMBL/GenBank/DDBJ whole genome shotgun (WGS) entry which is preliminary data.</text>
</comment>
<dbReference type="SUPFAM" id="SSF158544">
    <property type="entry name" value="GspK insert domain-like"/>
    <property type="match status" value="1"/>
</dbReference>
<dbReference type="OrthoDB" id="9788973at2"/>
<evidence type="ECO:0000256" key="6">
    <source>
        <dbReference type="ARBA" id="ARBA00022692"/>
    </source>
</evidence>
<keyword evidence="3 10" id="KW-0813">Transport</keyword>
<evidence type="ECO:0000256" key="5">
    <source>
        <dbReference type="ARBA" id="ARBA00022519"/>
    </source>
</evidence>
<dbReference type="SUPFAM" id="SSF54523">
    <property type="entry name" value="Pili subunits"/>
    <property type="match status" value="1"/>
</dbReference>
<dbReference type="InterPro" id="IPR045584">
    <property type="entry name" value="Pilin-like"/>
</dbReference>
<dbReference type="PANTHER" id="PTHR38831:SF1">
    <property type="entry name" value="TYPE II SECRETION SYSTEM PROTEIN K-RELATED"/>
    <property type="match status" value="1"/>
</dbReference>
<gene>
    <name evidence="13" type="ORF">EV148_107236</name>
</gene>
<dbReference type="EMBL" id="SLWQ01000007">
    <property type="protein sequence ID" value="TCO38948.1"/>
    <property type="molecule type" value="Genomic_DNA"/>
</dbReference>
<accession>A0A4R2I6X3</accession>
<proteinExistence type="inferred from homology"/>
<dbReference type="AlphaFoldDB" id="A0A4R2I6X3"/>
<evidence type="ECO:0000256" key="1">
    <source>
        <dbReference type="ARBA" id="ARBA00004533"/>
    </source>
</evidence>
<evidence type="ECO:0000256" key="4">
    <source>
        <dbReference type="ARBA" id="ARBA00022475"/>
    </source>
</evidence>
<evidence type="ECO:0000259" key="12">
    <source>
        <dbReference type="Pfam" id="PF21687"/>
    </source>
</evidence>
<dbReference type="Gene3D" id="1.10.40.60">
    <property type="entry name" value="EpsJ-like"/>
    <property type="match status" value="2"/>
</dbReference>
<keyword evidence="6" id="KW-0812">Transmembrane</keyword>
<keyword evidence="5 10" id="KW-0997">Cell inner membrane</keyword>
<dbReference type="PIRSF" id="PIRSF002786">
    <property type="entry name" value="XcpX"/>
    <property type="match status" value="1"/>
</dbReference>
<dbReference type="RefSeq" id="WP_158287470.1">
    <property type="nucleotide sequence ID" value="NZ_SLWQ01000007.1"/>
</dbReference>
<sequence>MIARSRQRGVALLVALLVVAIAVILVAALLDRGELAFARTRNSLREQQAEAYSLGLETYAAQVLIAASNEVDSNVSPWAMPLPPQDVPGGVIRATMRDIDGCFNLNNLAPPALGGNPALWAPTFGGLLAALALDPGIAAAVQGWLDPEQAEVAESARYLAQSVPYRAHGGVFAHVSELRLVRGVDAGAYAKLAPHVCALPPGTAINVNTASAPVLQALLQDATPAVAQSLWQDGRALNQTVSQFTGQLAPLGVSLRSPAPPIDVHSRYFLARGDIVLDGVPYTFFSVIERGQGRGVRVLARSRGADDALVAAAPVRAEADIGGDAGTPPR</sequence>
<evidence type="ECO:0000256" key="9">
    <source>
        <dbReference type="ARBA" id="ARBA00023136"/>
    </source>
</evidence>
<keyword evidence="9 10" id="KW-0472">Membrane</keyword>
<evidence type="ECO:0000256" key="3">
    <source>
        <dbReference type="ARBA" id="ARBA00022448"/>
    </source>
</evidence>
<dbReference type="InterPro" id="IPR038072">
    <property type="entry name" value="GspK_central_sf"/>
</dbReference>
<dbReference type="GO" id="GO:0009306">
    <property type="term" value="P:protein secretion"/>
    <property type="evidence" value="ECO:0007669"/>
    <property type="project" value="InterPro"/>
</dbReference>